<name>A0A8T8S9E7_9BASI</name>
<feature type="non-terminal residue" evidence="1">
    <location>
        <position position="239"/>
    </location>
</feature>
<dbReference type="SUPFAM" id="SSF88874">
    <property type="entry name" value="Receptor-binding domain of short tail fibre protein gp12"/>
    <property type="match status" value="1"/>
</dbReference>
<organism evidence="1 2">
    <name type="scientific">Tilletia caries</name>
    <name type="common">wheat bunt fungus</name>
    <dbReference type="NCBI Taxonomy" id="13290"/>
    <lineage>
        <taxon>Eukaryota</taxon>
        <taxon>Fungi</taxon>
        <taxon>Dikarya</taxon>
        <taxon>Basidiomycota</taxon>
        <taxon>Ustilaginomycotina</taxon>
        <taxon>Exobasidiomycetes</taxon>
        <taxon>Tilletiales</taxon>
        <taxon>Tilletiaceae</taxon>
        <taxon>Tilletia</taxon>
    </lineage>
</organism>
<dbReference type="EMBL" id="LWDD02004244">
    <property type="protein sequence ID" value="KAE8235534.1"/>
    <property type="molecule type" value="Genomic_DNA"/>
</dbReference>
<sequence length="239" mass="25310">MAILPLDQSIPRFQANEDRINVFVNGDAATNMQTSGGQAVPSIRKIVATKTSQIDTEIATLLGDRTAYMNSRIEQLIDEKDTLINQLADGLLSGAVAARNTAARWAAEDVDVPVEDDEYSARHYAAKSAEEREQVAEDLATFTALAESLTELGTPWDETVGAQQIKGDDAEAIRSKLGTLSADEIEVIVTAGGVPIGASVLWNSSTLPSGFIKENGAAVSRAAYPGLDTAIYVGDALNA</sequence>
<dbReference type="SUPFAM" id="SSF53218">
    <property type="entry name" value="Molybdenum cofactor biosynthesis proteins"/>
    <property type="match status" value="1"/>
</dbReference>
<dbReference type="AlphaFoldDB" id="A0A8T8S9E7"/>
<reference evidence="1" key="2">
    <citation type="journal article" date="2019" name="IMA Fungus">
        <title>Genome sequencing and comparison of five Tilletia species to identify candidate genes for the detection of regulated species infecting wheat.</title>
        <authorList>
            <person name="Nguyen H.D.T."/>
            <person name="Sultana T."/>
            <person name="Kesanakurti P."/>
            <person name="Hambleton S."/>
        </authorList>
    </citation>
    <scope>NUCLEOTIDE SEQUENCE</scope>
    <source>
        <strain evidence="1">DAOMC 238032</strain>
    </source>
</reference>
<reference evidence="1" key="1">
    <citation type="submission" date="2016-04" db="EMBL/GenBank/DDBJ databases">
        <authorList>
            <person name="Nguyen H.D."/>
            <person name="Kesanakurti P."/>
            <person name="Cullis J."/>
            <person name="Levesque C.A."/>
            <person name="Hambleton S."/>
        </authorList>
    </citation>
    <scope>NUCLEOTIDE SEQUENCE</scope>
    <source>
        <strain evidence="1">DAOMC 238032</strain>
    </source>
</reference>
<accession>A0A8T8S9E7</accession>
<proteinExistence type="predicted"/>
<dbReference type="InterPro" id="IPR036425">
    <property type="entry name" value="MoaB/Mog-like_dom_sf"/>
</dbReference>
<gene>
    <name evidence="1" type="ORF">A4X03_0g9746</name>
</gene>
<comment type="caution">
    <text evidence="1">The sequence shown here is derived from an EMBL/GenBank/DDBJ whole genome shotgun (WGS) entry which is preliminary data.</text>
</comment>
<evidence type="ECO:0000313" key="1">
    <source>
        <dbReference type="EMBL" id="KAE8235534.1"/>
    </source>
</evidence>
<protein>
    <submittedName>
        <fullName evidence="1">Uncharacterized protein</fullName>
    </submittedName>
</protein>
<dbReference type="Proteomes" id="UP000077671">
    <property type="component" value="Unassembled WGS sequence"/>
</dbReference>
<evidence type="ECO:0000313" key="2">
    <source>
        <dbReference type="Proteomes" id="UP000077671"/>
    </source>
</evidence>
<dbReference type="Gene3D" id="3.90.1340.10">
    <property type="entry name" value="Phage tail collar domain"/>
    <property type="match status" value="1"/>
</dbReference>
<dbReference type="InterPro" id="IPR037053">
    <property type="entry name" value="Phage_tail_collar_dom_sf"/>
</dbReference>